<dbReference type="EnsemblProtists" id="EOD33456">
    <property type="protein sequence ID" value="EOD33456"/>
    <property type="gene ID" value="EMIHUDRAFT_441626"/>
</dbReference>
<dbReference type="RefSeq" id="XP_005785885.1">
    <property type="nucleotide sequence ID" value="XM_005785828.1"/>
</dbReference>
<accession>A0A0D3KCH1</accession>
<sequence>MQVQQEEGSSAPSPYDEFLLADVKTGERSRIGLDEKEKLYLDCLDAFYNDEKPVLGDSEYETLKTDLQFEGSRIAAFSKDEIKYLIANKRFVMGKPFLSDSEYDSLRRKLKTAGSPVVLHEAPSCKVDGTCRFDMKVDEGKQRLLYLPGTLGGLILACEVEFWTLHIDPLLSIVLGALPAYLFGVWFTENILPKSRAKLIADRTTMRIESNKVAA</sequence>
<evidence type="ECO:0000313" key="2">
    <source>
        <dbReference type="EnsemblProtists" id="EOD33456"/>
    </source>
</evidence>
<keyword evidence="3" id="KW-1185">Reference proteome</keyword>
<dbReference type="GO" id="GO:0009773">
    <property type="term" value="P:photosynthetic electron transport in photosystem I"/>
    <property type="evidence" value="ECO:0007669"/>
    <property type="project" value="InterPro"/>
</dbReference>
<dbReference type="InterPro" id="IPR039987">
    <property type="entry name" value="PGRL1"/>
</dbReference>
<reference evidence="3" key="1">
    <citation type="journal article" date="2013" name="Nature">
        <title>Pan genome of the phytoplankton Emiliania underpins its global distribution.</title>
        <authorList>
            <person name="Read B.A."/>
            <person name="Kegel J."/>
            <person name="Klute M.J."/>
            <person name="Kuo A."/>
            <person name="Lefebvre S.C."/>
            <person name="Maumus F."/>
            <person name="Mayer C."/>
            <person name="Miller J."/>
            <person name="Monier A."/>
            <person name="Salamov A."/>
            <person name="Young J."/>
            <person name="Aguilar M."/>
            <person name="Claverie J.M."/>
            <person name="Frickenhaus S."/>
            <person name="Gonzalez K."/>
            <person name="Herman E.K."/>
            <person name="Lin Y.C."/>
            <person name="Napier J."/>
            <person name="Ogata H."/>
            <person name="Sarno A.F."/>
            <person name="Shmutz J."/>
            <person name="Schroeder D."/>
            <person name="de Vargas C."/>
            <person name="Verret F."/>
            <person name="von Dassow P."/>
            <person name="Valentin K."/>
            <person name="Van de Peer Y."/>
            <person name="Wheeler G."/>
            <person name="Dacks J.B."/>
            <person name="Delwiche C.F."/>
            <person name="Dyhrman S.T."/>
            <person name="Glockner G."/>
            <person name="John U."/>
            <person name="Richards T."/>
            <person name="Worden A.Z."/>
            <person name="Zhang X."/>
            <person name="Grigoriev I.V."/>
            <person name="Allen A.E."/>
            <person name="Bidle K."/>
            <person name="Borodovsky M."/>
            <person name="Bowler C."/>
            <person name="Brownlee C."/>
            <person name="Cock J.M."/>
            <person name="Elias M."/>
            <person name="Gladyshev V.N."/>
            <person name="Groth M."/>
            <person name="Guda C."/>
            <person name="Hadaegh A."/>
            <person name="Iglesias-Rodriguez M.D."/>
            <person name="Jenkins J."/>
            <person name="Jones B.M."/>
            <person name="Lawson T."/>
            <person name="Leese F."/>
            <person name="Lindquist E."/>
            <person name="Lobanov A."/>
            <person name="Lomsadze A."/>
            <person name="Malik S.B."/>
            <person name="Marsh M.E."/>
            <person name="Mackinder L."/>
            <person name="Mock T."/>
            <person name="Mueller-Roeber B."/>
            <person name="Pagarete A."/>
            <person name="Parker M."/>
            <person name="Probert I."/>
            <person name="Quesneville H."/>
            <person name="Raines C."/>
            <person name="Rensing S.A."/>
            <person name="Riano-Pachon D.M."/>
            <person name="Richier S."/>
            <person name="Rokitta S."/>
            <person name="Shiraiwa Y."/>
            <person name="Soanes D.M."/>
            <person name="van der Giezen M."/>
            <person name="Wahlund T.M."/>
            <person name="Williams B."/>
            <person name="Wilson W."/>
            <person name="Wolfe G."/>
            <person name="Wurch L.L."/>
        </authorList>
    </citation>
    <scope>NUCLEOTIDE SEQUENCE</scope>
</reference>
<dbReference type="GeneID" id="17278726"/>
<dbReference type="GO" id="GO:0016730">
    <property type="term" value="F:oxidoreductase activity, acting on iron-sulfur proteins as donors"/>
    <property type="evidence" value="ECO:0007669"/>
    <property type="project" value="InterPro"/>
</dbReference>
<feature type="transmembrane region" description="Helical" evidence="1">
    <location>
        <begin position="170"/>
        <end position="188"/>
    </location>
</feature>
<protein>
    <submittedName>
        <fullName evidence="2">Uncharacterized protein</fullName>
    </submittedName>
</protein>
<name>A0A0D3KCH1_EMIH1</name>
<keyword evidence="1" id="KW-0472">Membrane</keyword>
<dbReference type="Proteomes" id="UP000013827">
    <property type="component" value="Unassembled WGS sequence"/>
</dbReference>
<dbReference type="GO" id="GO:0009535">
    <property type="term" value="C:chloroplast thylakoid membrane"/>
    <property type="evidence" value="ECO:0007669"/>
    <property type="project" value="InterPro"/>
</dbReference>
<keyword evidence="1" id="KW-0812">Transmembrane</keyword>
<dbReference type="PANTHER" id="PTHR31032:SF1">
    <property type="entry name" value="PGR5-LIKE PROTEIN 1B, CHLOROPLASTIC"/>
    <property type="match status" value="1"/>
</dbReference>
<dbReference type="PaxDb" id="2903-EOD33456"/>
<dbReference type="eggNOG" id="ENOG502QRSK">
    <property type="taxonomic scope" value="Eukaryota"/>
</dbReference>
<feature type="transmembrane region" description="Helical" evidence="1">
    <location>
        <begin position="144"/>
        <end position="164"/>
    </location>
</feature>
<reference evidence="2" key="2">
    <citation type="submission" date="2024-10" db="UniProtKB">
        <authorList>
            <consortium name="EnsemblProtists"/>
        </authorList>
    </citation>
    <scope>IDENTIFICATION</scope>
</reference>
<dbReference type="HOGENOM" id="CLU_096257_0_0_1"/>
<evidence type="ECO:0000313" key="3">
    <source>
        <dbReference type="Proteomes" id="UP000013827"/>
    </source>
</evidence>
<organism evidence="2 3">
    <name type="scientific">Emiliania huxleyi (strain CCMP1516)</name>
    <dbReference type="NCBI Taxonomy" id="280463"/>
    <lineage>
        <taxon>Eukaryota</taxon>
        <taxon>Haptista</taxon>
        <taxon>Haptophyta</taxon>
        <taxon>Prymnesiophyceae</taxon>
        <taxon>Isochrysidales</taxon>
        <taxon>Noelaerhabdaceae</taxon>
        <taxon>Emiliania</taxon>
    </lineage>
</organism>
<proteinExistence type="predicted"/>
<dbReference type="AlphaFoldDB" id="A0A0D3KCH1"/>
<dbReference type="PANTHER" id="PTHR31032">
    <property type="entry name" value="PGR5-LIKE PROTEIN 1B, CHLOROPLASTIC"/>
    <property type="match status" value="1"/>
</dbReference>
<keyword evidence="1" id="KW-1133">Transmembrane helix</keyword>
<evidence type="ECO:0000256" key="1">
    <source>
        <dbReference type="SAM" id="Phobius"/>
    </source>
</evidence>
<dbReference type="KEGG" id="ehx:EMIHUDRAFT_441626"/>
<dbReference type="STRING" id="2903.R1FD99"/>